<name>A0A060CH62_9ACTN</name>
<feature type="non-terminal residue" evidence="4">
    <location>
        <position position="149"/>
    </location>
</feature>
<feature type="non-terminal residue" evidence="4">
    <location>
        <position position="1"/>
    </location>
</feature>
<dbReference type="Gene3D" id="1.10.101.10">
    <property type="entry name" value="PGBD-like superfamily/PGBD"/>
    <property type="match status" value="1"/>
</dbReference>
<dbReference type="GO" id="GO:0071973">
    <property type="term" value="P:bacterial-type flagellum-dependent cell motility"/>
    <property type="evidence" value="ECO:0007669"/>
    <property type="project" value="TreeGrafter"/>
</dbReference>
<dbReference type="GO" id="GO:0004040">
    <property type="term" value="F:amidase activity"/>
    <property type="evidence" value="ECO:0007669"/>
    <property type="project" value="InterPro"/>
</dbReference>
<dbReference type="PANTHER" id="PTHR33308:SF9">
    <property type="entry name" value="PEPTIDOGLYCAN HYDROLASE FLGJ"/>
    <property type="match status" value="1"/>
</dbReference>
<feature type="compositionally biased region" description="Low complexity" evidence="2">
    <location>
        <begin position="94"/>
        <end position="117"/>
    </location>
</feature>
<dbReference type="InterPro" id="IPR051056">
    <property type="entry name" value="Glycosyl_Hydrolase_73"/>
</dbReference>
<proteinExistence type="predicted"/>
<dbReference type="PANTHER" id="PTHR33308">
    <property type="entry name" value="PEPTIDOGLYCAN HYDROLASE FLGJ"/>
    <property type="match status" value="1"/>
</dbReference>
<evidence type="ECO:0000259" key="3">
    <source>
        <dbReference type="Pfam" id="PF01832"/>
    </source>
</evidence>
<evidence type="ECO:0000313" key="4">
    <source>
        <dbReference type="EMBL" id="AIA95998.1"/>
    </source>
</evidence>
<organism evidence="4">
    <name type="scientific">uncultured Stackebrandtia sp</name>
    <dbReference type="NCBI Taxonomy" id="670720"/>
    <lineage>
        <taxon>Bacteria</taxon>
        <taxon>Bacillati</taxon>
        <taxon>Actinomycetota</taxon>
        <taxon>Actinomycetes</taxon>
        <taxon>Glycomycetales</taxon>
        <taxon>Glycomycetaceae</taxon>
        <taxon>Stackebrandtia</taxon>
        <taxon>environmental samples</taxon>
    </lineage>
</organism>
<dbReference type="Gene3D" id="4.10.80.30">
    <property type="entry name" value="DNA polymerase, domain 6"/>
    <property type="match status" value="1"/>
</dbReference>
<evidence type="ECO:0000256" key="2">
    <source>
        <dbReference type="SAM" id="MobiDB-lite"/>
    </source>
</evidence>
<sequence>CVDVYTREEDENGDSYYITVPFRVYATISDCLRDRNRQFTTLPIYAEAMRHTDDPDRFAREIHEAGYASAHDYADKVISAMRQYNLYQYDVAGSAPPATTPTTPSTPTTPAPASQPTLRLGATGESVKTLQQALYGRGYKVAVDGTFGP</sequence>
<dbReference type="AlphaFoldDB" id="A0A060CH62"/>
<feature type="domain" description="Mannosyl-glycoprotein endo-beta-N-acetylglucosamidase-like" evidence="3">
    <location>
        <begin position="8"/>
        <end position="86"/>
    </location>
</feature>
<dbReference type="InterPro" id="IPR036366">
    <property type="entry name" value="PGBDSf"/>
</dbReference>
<dbReference type="EMBL" id="KF128632">
    <property type="protein sequence ID" value="AIA95998.1"/>
    <property type="molecule type" value="Genomic_DNA"/>
</dbReference>
<dbReference type="Pfam" id="PF01832">
    <property type="entry name" value="Glucosaminidase"/>
    <property type="match status" value="1"/>
</dbReference>
<accession>A0A060CH62</accession>
<feature type="region of interest" description="Disordered" evidence="2">
    <location>
        <begin position="92"/>
        <end position="118"/>
    </location>
</feature>
<keyword evidence="1" id="KW-0378">Hydrolase</keyword>
<evidence type="ECO:0000256" key="1">
    <source>
        <dbReference type="ARBA" id="ARBA00022801"/>
    </source>
</evidence>
<dbReference type="InterPro" id="IPR002901">
    <property type="entry name" value="MGlyc_endo_b_GlcNAc-like_dom"/>
</dbReference>
<dbReference type="SUPFAM" id="SSF47090">
    <property type="entry name" value="PGBD-like"/>
    <property type="match status" value="1"/>
</dbReference>
<protein>
    <submittedName>
        <fullName evidence="4">Glucosaminidase</fullName>
    </submittedName>
</protein>
<dbReference type="Gene3D" id="1.10.530.10">
    <property type="match status" value="1"/>
</dbReference>
<reference evidence="4" key="1">
    <citation type="journal article" date="2013" name="Environ. Microbiol.">
        <title>Seasonally variable intestinal metagenomes of the red palm weevil (Rhynchophorus ferrugineus).</title>
        <authorList>
            <person name="Jia S."/>
            <person name="Zhang X."/>
            <person name="Zhang G."/>
            <person name="Yin A."/>
            <person name="Zhang S."/>
            <person name="Li F."/>
            <person name="Wang L."/>
            <person name="Zhao D."/>
            <person name="Yun Q."/>
            <person name="Tala"/>
            <person name="Wang J."/>
            <person name="Sun G."/>
            <person name="Baabdullah M."/>
            <person name="Yu X."/>
            <person name="Hu S."/>
            <person name="Al-Mssallem I.S."/>
            <person name="Yu J."/>
        </authorList>
    </citation>
    <scope>NUCLEOTIDE SEQUENCE</scope>
</reference>
<dbReference type="InterPro" id="IPR036365">
    <property type="entry name" value="PGBD-like_sf"/>
</dbReference>